<feature type="compositionally biased region" description="Low complexity" evidence="7">
    <location>
        <begin position="56"/>
        <end position="66"/>
    </location>
</feature>
<dbReference type="InterPro" id="IPR055035">
    <property type="entry name" value="THAP9_C"/>
</dbReference>
<feature type="region of interest" description="Disordered" evidence="7">
    <location>
        <begin position="54"/>
        <end position="91"/>
    </location>
</feature>
<keyword evidence="6" id="KW-0175">Coiled coil</keyword>
<dbReference type="PANTHER" id="PTHR47577">
    <property type="entry name" value="THAP DOMAIN-CONTAINING PROTEIN 6"/>
    <property type="match status" value="1"/>
</dbReference>
<dbReference type="Pfam" id="PF05485">
    <property type="entry name" value="THAP"/>
    <property type="match status" value="1"/>
</dbReference>
<evidence type="ECO:0000313" key="10">
    <source>
        <dbReference type="Proteomes" id="UP000735302"/>
    </source>
</evidence>
<keyword evidence="2 5" id="KW-0863">Zinc-finger</keyword>
<evidence type="ECO:0000256" key="2">
    <source>
        <dbReference type="ARBA" id="ARBA00022771"/>
    </source>
</evidence>
<dbReference type="Proteomes" id="UP000735302">
    <property type="component" value="Unassembled WGS sequence"/>
</dbReference>
<dbReference type="GO" id="GO:0003677">
    <property type="term" value="F:DNA binding"/>
    <property type="evidence" value="ECO:0007669"/>
    <property type="project" value="UniProtKB-UniRule"/>
</dbReference>
<dbReference type="Pfam" id="PF22824">
    <property type="entry name" value="THAP9_C"/>
    <property type="match status" value="1"/>
</dbReference>
<dbReference type="PANTHER" id="PTHR47577:SF2">
    <property type="entry name" value="THAP DOMAIN CONTAINING 9"/>
    <property type="match status" value="1"/>
</dbReference>
<reference evidence="9 10" key="1">
    <citation type="journal article" date="2021" name="Elife">
        <title>Chloroplast acquisition without the gene transfer in kleptoplastic sea slugs, Plakobranchus ocellatus.</title>
        <authorList>
            <person name="Maeda T."/>
            <person name="Takahashi S."/>
            <person name="Yoshida T."/>
            <person name="Shimamura S."/>
            <person name="Takaki Y."/>
            <person name="Nagai Y."/>
            <person name="Toyoda A."/>
            <person name="Suzuki Y."/>
            <person name="Arimoto A."/>
            <person name="Ishii H."/>
            <person name="Satoh N."/>
            <person name="Nishiyama T."/>
            <person name="Hasebe M."/>
            <person name="Maruyama T."/>
            <person name="Minagawa J."/>
            <person name="Obokata J."/>
            <person name="Shigenobu S."/>
        </authorList>
    </citation>
    <scope>NUCLEOTIDE SEQUENCE [LARGE SCALE GENOMIC DNA]</scope>
</reference>
<evidence type="ECO:0000256" key="6">
    <source>
        <dbReference type="SAM" id="Coils"/>
    </source>
</evidence>
<dbReference type="SMART" id="SM00980">
    <property type="entry name" value="THAP"/>
    <property type="match status" value="1"/>
</dbReference>
<dbReference type="Pfam" id="PF21788">
    <property type="entry name" value="TNP-like_GBD"/>
    <property type="match status" value="1"/>
</dbReference>
<dbReference type="InterPro" id="IPR006612">
    <property type="entry name" value="THAP_Znf"/>
</dbReference>
<dbReference type="SUPFAM" id="SSF57716">
    <property type="entry name" value="Glucocorticoid receptor-like (DNA-binding domain)"/>
    <property type="match status" value="1"/>
</dbReference>
<dbReference type="InterPro" id="IPR021896">
    <property type="entry name" value="THAP9-like_HTH"/>
</dbReference>
<evidence type="ECO:0000313" key="9">
    <source>
        <dbReference type="EMBL" id="GFN80520.1"/>
    </source>
</evidence>
<keyword evidence="1" id="KW-0479">Metal-binding</keyword>
<organism evidence="9 10">
    <name type="scientific">Plakobranchus ocellatus</name>
    <dbReference type="NCBI Taxonomy" id="259542"/>
    <lineage>
        <taxon>Eukaryota</taxon>
        <taxon>Metazoa</taxon>
        <taxon>Spiralia</taxon>
        <taxon>Lophotrochozoa</taxon>
        <taxon>Mollusca</taxon>
        <taxon>Gastropoda</taxon>
        <taxon>Heterobranchia</taxon>
        <taxon>Euthyneura</taxon>
        <taxon>Panpulmonata</taxon>
        <taxon>Sacoglossa</taxon>
        <taxon>Placobranchoidea</taxon>
        <taxon>Plakobranchidae</taxon>
        <taxon>Plakobranchus</taxon>
    </lineage>
</organism>
<dbReference type="GO" id="GO:0008270">
    <property type="term" value="F:zinc ion binding"/>
    <property type="evidence" value="ECO:0007669"/>
    <property type="project" value="UniProtKB-KW"/>
</dbReference>
<dbReference type="InterPro" id="IPR048366">
    <property type="entry name" value="TNP-like_GBD"/>
</dbReference>
<feature type="domain" description="THAP-type" evidence="8">
    <location>
        <begin position="1"/>
        <end position="47"/>
    </location>
</feature>
<feature type="coiled-coil region" evidence="6">
    <location>
        <begin position="114"/>
        <end position="155"/>
    </location>
</feature>
<evidence type="ECO:0000256" key="7">
    <source>
        <dbReference type="SAM" id="MobiDB-lite"/>
    </source>
</evidence>
<dbReference type="InterPro" id="IPR048365">
    <property type="entry name" value="TNP-like_RNaseH_N"/>
</dbReference>
<sequence>MKRIESSGKMWMPTKNTKLCSAHFLPDCFDQTGQTRRLKADAVPTIFNFPEHVKQKSSSSRTTTTAKRAETSTPLDVIAPSTSSSSTPDEANTCISIEHGYAISHSPRKLKRMLDDSQDKTVQVKKQLKAEKQKTKRLNQKVTELNSVVNSLKDKGMISENCAEVLENTFNGVPKNIMLRVLQKGQNYKSRATYSEELKAFAMTLHFYSAKAYDYVRETFDLALPHPRQLRSWYSDVDGDPGFTRSAFEALRLQTEKDETAGKKTLCCLMLDEMALRKHVEFLNGKYHGFVDIGNGIVDDSTPMAKDALVLIAVAVNGSWKIPLGYFVIDGMSGRERANLVKECLHRLHDTGASAIALTCDGPSCHLSMLNELGACMAPDMLRSSFPHPADATANVQMMLDACHMLKLVRNAFAEGAVCCDINGRPISWKFVEILHELQETEGLRLANKLKIGHLEWRKQKMKDAAGYCIVDGKRKTGFLGFLCCLESVRNIFHENVGSLKYLLTYKLSQDHLELFFSSVRARGGFNNNPTTLQFKAAYKRLLVHHNVKASGNCLIRDKTQILHAAQNVSMAETAMAVCRKYNIIEQQTEVADAVDLDEIQDMTGLSEFKESAVSYIAGYVVKMARKQVQSCKKCVDSLIDEMGNSHLFVQFKDRGGLVKPSKSVYRICCETERCFESLLKTTDGKLPQTDKMTLVISTAVLFNLSHVDLFPELTMHMFDTTVDDNHLAELIQTVAKCYAKIKLHHLGKRLSDSATGPKVRKQLTKLILFKHQ</sequence>
<keyword evidence="3" id="KW-0862">Zinc</keyword>
<gene>
    <name evidence="9" type="ORF">PoB_000702600</name>
</gene>
<dbReference type="AlphaFoldDB" id="A0AAV3YBG4"/>
<dbReference type="PROSITE" id="PS50950">
    <property type="entry name" value="ZF_THAP"/>
    <property type="match status" value="1"/>
</dbReference>
<accession>A0AAV3YBG4</accession>
<protein>
    <submittedName>
        <fullName evidence="9">THAP domain containing 9</fullName>
    </submittedName>
</protein>
<evidence type="ECO:0000256" key="3">
    <source>
        <dbReference type="ARBA" id="ARBA00022833"/>
    </source>
</evidence>
<dbReference type="InterPro" id="IPR048367">
    <property type="entry name" value="TNP-like_RNaseH_C"/>
</dbReference>
<proteinExistence type="predicted"/>
<evidence type="ECO:0000256" key="4">
    <source>
        <dbReference type="ARBA" id="ARBA00023125"/>
    </source>
</evidence>
<dbReference type="Pfam" id="PF12017">
    <property type="entry name" value="Tnp_P_element"/>
    <property type="match status" value="1"/>
</dbReference>
<keyword evidence="10" id="KW-1185">Reference proteome</keyword>
<dbReference type="Pfam" id="PF21789">
    <property type="entry name" value="TNP-like_RNaseH_C"/>
    <property type="match status" value="1"/>
</dbReference>
<comment type="caution">
    <text evidence="9">The sequence shown here is derived from an EMBL/GenBank/DDBJ whole genome shotgun (WGS) entry which is preliminary data.</text>
</comment>
<dbReference type="EMBL" id="BLXT01000825">
    <property type="protein sequence ID" value="GFN80520.1"/>
    <property type="molecule type" value="Genomic_DNA"/>
</dbReference>
<name>A0AAV3YBG4_9GAST</name>
<evidence type="ECO:0000259" key="8">
    <source>
        <dbReference type="PROSITE" id="PS50950"/>
    </source>
</evidence>
<evidence type="ECO:0000256" key="1">
    <source>
        <dbReference type="ARBA" id="ARBA00022723"/>
    </source>
</evidence>
<dbReference type="Pfam" id="PF21787">
    <property type="entry name" value="TNP-like_RNaseH_N"/>
    <property type="match status" value="1"/>
</dbReference>
<feature type="compositionally biased region" description="Polar residues" evidence="7">
    <location>
        <begin position="80"/>
        <end position="91"/>
    </location>
</feature>
<evidence type="ECO:0000256" key="5">
    <source>
        <dbReference type="PROSITE-ProRule" id="PRU00309"/>
    </source>
</evidence>
<keyword evidence="4 5" id="KW-0238">DNA-binding</keyword>